<protein>
    <submittedName>
        <fullName evidence="2">Uncharacterized protein</fullName>
    </submittedName>
</protein>
<proteinExistence type="predicted"/>
<dbReference type="Proteomes" id="UP000325434">
    <property type="component" value="Unassembled WGS sequence"/>
</dbReference>
<feature type="region of interest" description="Disordered" evidence="1">
    <location>
        <begin position="255"/>
        <end position="302"/>
    </location>
</feature>
<evidence type="ECO:0000313" key="2">
    <source>
        <dbReference type="EMBL" id="KAB8240501.1"/>
    </source>
</evidence>
<gene>
    <name evidence="2" type="ORF">BDV35DRAFT_398581</name>
</gene>
<name>A0A5N6GDN0_ASPFL</name>
<feature type="compositionally biased region" description="Polar residues" evidence="1">
    <location>
        <begin position="331"/>
        <end position="346"/>
    </location>
</feature>
<evidence type="ECO:0000256" key="1">
    <source>
        <dbReference type="SAM" id="MobiDB-lite"/>
    </source>
</evidence>
<dbReference type="EMBL" id="ML734736">
    <property type="protein sequence ID" value="KAB8240501.1"/>
    <property type="molecule type" value="Genomic_DNA"/>
</dbReference>
<feature type="compositionally biased region" description="Polar residues" evidence="1">
    <location>
        <begin position="314"/>
        <end position="324"/>
    </location>
</feature>
<dbReference type="VEuPathDB" id="FungiDB:AFLA_000043"/>
<accession>A0A5N6GDN0</accession>
<dbReference type="AlphaFoldDB" id="A0A5N6GDN0"/>
<dbReference type="VEuPathDB" id="FungiDB:F9C07_1732850"/>
<organism evidence="2">
    <name type="scientific">Aspergillus flavus</name>
    <dbReference type="NCBI Taxonomy" id="5059"/>
    <lineage>
        <taxon>Eukaryota</taxon>
        <taxon>Fungi</taxon>
        <taxon>Dikarya</taxon>
        <taxon>Ascomycota</taxon>
        <taxon>Pezizomycotina</taxon>
        <taxon>Eurotiomycetes</taxon>
        <taxon>Eurotiomycetidae</taxon>
        <taxon>Eurotiales</taxon>
        <taxon>Aspergillaceae</taxon>
        <taxon>Aspergillus</taxon>
        <taxon>Aspergillus subgen. Circumdati</taxon>
    </lineage>
</organism>
<sequence>MRKHTDLSFTAVMEMNGHWDSFELEARRHFRSVGFSNKVLDYAPAKEDDHEFHIKKEQLLCGDEHSVVARFGQNVGHVMTSVLRGGVGTKLRFGDYKCVKPPEVTFNKVPDIAVMDDNYNLLLVGEAKTPWKHDIIKNELDNVAFRKYLGQISGYMYSTNLKYGFLTTYDQTIFFKQEPHREKIGKWVLWHSPVIRHTAHSQEISGNEEDFNNPALYRGKVSLRECFLYLVQQAYHNEFAENTMQFGNWVGKSRSVPKDDHISQASSSESGDDKHGSNPRVGKQQAPATGHEPRRKAGEQSMADITARTAQLTVDNQSRTQSPLAQDPRHQNIQAQNPRLYSQPQTPRFPGVQPRENRSQDPHPGVPWYTSSRGPVTPITVYPGRGRHWYYETNSGPQYVDVFEYHTSGSTRSYFIQKGYRYEVRYGSERRR</sequence>
<feature type="region of interest" description="Disordered" evidence="1">
    <location>
        <begin position="314"/>
        <end position="371"/>
    </location>
</feature>
<reference evidence="2" key="1">
    <citation type="submission" date="2019-04" db="EMBL/GenBank/DDBJ databases">
        <title>Friends and foes A comparative genomics study of 23 Aspergillus species from section Flavi.</title>
        <authorList>
            <consortium name="DOE Joint Genome Institute"/>
            <person name="Kjaerbolling I."/>
            <person name="Vesth T."/>
            <person name="Frisvad J.C."/>
            <person name="Nybo J.L."/>
            <person name="Theobald S."/>
            <person name="Kildgaard S."/>
            <person name="Isbrandt T."/>
            <person name="Kuo A."/>
            <person name="Sato A."/>
            <person name="Lyhne E.K."/>
            <person name="Kogle M.E."/>
            <person name="Wiebenga A."/>
            <person name="Kun R.S."/>
            <person name="Lubbers R.J."/>
            <person name="Makela M.R."/>
            <person name="Barry K."/>
            <person name="Chovatia M."/>
            <person name="Clum A."/>
            <person name="Daum C."/>
            <person name="Haridas S."/>
            <person name="He G."/>
            <person name="LaButti K."/>
            <person name="Lipzen A."/>
            <person name="Mondo S."/>
            <person name="Riley R."/>
            <person name="Salamov A."/>
            <person name="Simmons B.A."/>
            <person name="Magnuson J.K."/>
            <person name="Henrissat B."/>
            <person name="Mortensen U.H."/>
            <person name="Larsen T.O."/>
            <person name="Devries R.P."/>
            <person name="Grigoriev I.V."/>
            <person name="Machida M."/>
            <person name="Baker S.E."/>
            <person name="Andersen M.R."/>
        </authorList>
    </citation>
    <scope>NUCLEOTIDE SEQUENCE [LARGE SCALE GENOMIC DNA]</scope>
    <source>
        <strain evidence="2">CBS 121.62</strain>
    </source>
</reference>